<accession>A0A5C6BGP2</accession>
<keyword evidence="2" id="KW-0813">Transport</keyword>
<dbReference type="GO" id="GO:0005886">
    <property type="term" value="C:plasma membrane"/>
    <property type="evidence" value="ECO:0007669"/>
    <property type="project" value="TreeGrafter"/>
</dbReference>
<gene>
    <name evidence="8" type="primary">sdcS</name>
    <name evidence="8" type="ORF">Poly21_50270</name>
</gene>
<keyword evidence="4 6" id="KW-1133">Transmembrane helix</keyword>
<keyword evidence="3 6" id="KW-0812">Transmembrane</keyword>
<feature type="transmembrane region" description="Helical" evidence="6">
    <location>
        <begin position="368"/>
        <end position="399"/>
    </location>
</feature>
<protein>
    <submittedName>
        <fullName evidence="8">Sodium-dependent dicarboxylate transporter SdcS</fullName>
    </submittedName>
</protein>
<evidence type="ECO:0000256" key="2">
    <source>
        <dbReference type="ARBA" id="ARBA00022448"/>
    </source>
</evidence>
<feature type="signal peptide" evidence="7">
    <location>
        <begin position="1"/>
        <end position="21"/>
    </location>
</feature>
<feature type="transmembrane region" description="Helical" evidence="6">
    <location>
        <begin position="451"/>
        <end position="471"/>
    </location>
</feature>
<evidence type="ECO:0000256" key="5">
    <source>
        <dbReference type="ARBA" id="ARBA00023136"/>
    </source>
</evidence>
<evidence type="ECO:0000256" key="6">
    <source>
        <dbReference type="SAM" id="Phobius"/>
    </source>
</evidence>
<evidence type="ECO:0000313" key="9">
    <source>
        <dbReference type="Proteomes" id="UP000319908"/>
    </source>
</evidence>
<evidence type="ECO:0000256" key="1">
    <source>
        <dbReference type="ARBA" id="ARBA00004141"/>
    </source>
</evidence>
<feature type="transmembrane region" description="Helical" evidence="6">
    <location>
        <begin position="66"/>
        <end position="84"/>
    </location>
</feature>
<comment type="subcellular location">
    <subcellularLocation>
        <location evidence="1">Membrane</location>
        <topology evidence="1">Multi-pass membrane protein</topology>
    </subcellularLocation>
</comment>
<reference evidence="8 9" key="1">
    <citation type="journal article" date="2020" name="Antonie Van Leeuwenhoek">
        <title>Rhodopirellula heiligendammensis sp. nov., Rhodopirellula pilleata sp. nov., and Rhodopirellula solitaria sp. nov. isolated from natural or artificial marine surfaces in Northern Germany and California, USA, and emended description of the genus Rhodopirellula.</title>
        <authorList>
            <person name="Kallscheuer N."/>
            <person name="Wiegand S."/>
            <person name="Jogler M."/>
            <person name="Boedeker C."/>
            <person name="Peeters S.H."/>
            <person name="Rast P."/>
            <person name="Heuer A."/>
            <person name="Jetten M.S.M."/>
            <person name="Rohde M."/>
            <person name="Jogler C."/>
        </authorList>
    </citation>
    <scope>NUCLEOTIDE SEQUENCE [LARGE SCALE GENOMIC DNA]</scope>
    <source>
        <strain evidence="8 9">Poly21</strain>
    </source>
</reference>
<comment type="caution">
    <text evidence="8">The sequence shown here is derived from an EMBL/GenBank/DDBJ whole genome shotgun (WGS) entry which is preliminary data.</text>
</comment>
<feature type="transmembrane region" description="Helical" evidence="6">
    <location>
        <begin position="239"/>
        <end position="263"/>
    </location>
</feature>
<keyword evidence="9" id="KW-1185">Reference proteome</keyword>
<evidence type="ECO:0000256" key="4">
    <source>
        <dbReference type="ARBA" id="ARBA00022989"/>
    </source>
</evidence>
<keyword evidence="5 6" id="KW-0472">Membrane</keyword>
<dbReference type="InterPro" id="IPR031312">
    <property type="entry name" value="Na/sul_symport_CS"/>
</dbReference>
<dbReference type="PANTHER" id="PTHR10283">
    <property type="entry name" value="SOLUTE CARRIER FAMILY 13 MEMBER"/>
    <property type="match status" value="1"/>
</dbReference>
<proteinExistence type="predicted"/>
<dbReference type="CDD" id="cd01115">
    <property type="entry name" value="SLC13_permease"/>
    <property type="match status" value="1"/>
</dbReference>
<sequence>MLAILVAVVCYCGGLPPQASACAGVAIICAVWWIFECLSLAVVGLVPFVLLPLLGVVGHQEIASSYGHTVILLLLGGFLLSAAMERSGAHRRIAIAMVRLVGGSSGKRLVLGFMLATAGLSMWISNSATALMMLPIAMAVLQQSSDPRLRTPLLLGIAYSASVGGMATPIGTPPNVVFMGQFYERTGQEMPFATWMSIGLPITLILLPIIWWWLTRGVGEMKPIAMPSIGPMQSNERRVLVIFFVTALLWIFRAGPLGGWSALLPTDRAMVGDSTVALAASLMMFLCPSGRRRDEHIESLPSNGAADQPPAAVDHRCERLLDWETAAKIPWGILVMFGGGMALASGFQNSGLSAAIGNQLTFMAGAPTWVIIIAVCCLVTFMTEITSSTATAMLLLPILGELAMQLELPPAVLMVPGTISCSCAFMLPVATPPNAIVFGAGGISTEEMARTGLVLNLIAAVVITGMCIGLMS</sequence>
<feature type="transmembrane region" description="Helical" evidence="6">
    <location>
        <begin position="329"/>
        <end position="348"/>
    </location>
</feature>
<keyword evidence="7" id="KW-0732">Signal</keyword>
<dbReference type="InterPro" id="IPR001898">
    <property type="entry name" value="SLC13A/DASS"/>
</dbReference>
<feature type="transmembrane region" description="Helical" evidence="6">
    <location>
        <begin position="109"/>
        <end position="141"/>
    </location>
</feature>
<feature type="chain" id="PRO_5023131476" evidence="7">
    <location>
        <begin position="22"/>
        <end position="472"/>
    </location>
</feature>
<feature type="transmembrane region" description="Helical" evidence="6">
    <location>
        <begin position="192"/>
        <end position="214"/>
    </location>
</feature>
<dbReference type="Proteomes" id="UP000319908">
    <property type="component" value="Unassembled WGS sequence"/>
</dbReference>
<dbReference type="GO" id="GO:0015141">
    <property type="term" value="F:succinate transmembrane transporter activity"/>
    <property type="evidence" value="ECO:0007669"/>
    <property type="project" value="UniProtKB-ARBA"/>
</dbReference>
<dbReference type="PROSITE" id="PS01271">
    <property type="entry name" value="NA_SULFATE"/>
    <property type="match status" value="1"/>
</dbReference>
<dbReference type="AlphaFoldDB" id="A0A5C6BGP2"/>
<dbReference type="Pfam" id="PF00939">
    <property type="entry name" value="Na_sulph_symp"/>
    <property type="match status" value="1"/>
</dbReference>
<feature type="transmembrane region" description="Helical" evidence="6">
    <location>
        <begin position="31"/>
        <end position="54"/>
    </location>
</feature>
<dbReference type="PANTHER" id="PTHR10283:SF82">
    <property type="entry name" value="SOLUTE CARRIER FAMILY 13 MEMBER 2"/>
    <property type="match status" value="1"/>
</dbReference>
<evidence type="ECO:0000256" key="3">
    <source>
        <dbReference type="ARBA" id="ARBA00022692"/>
    </source>
</evidence>
<dbReference type="EMBL" id="SJPU01000003">
    <property type="protein sequence ID" value="TWU11120.1"/>
    <property type="molecule type" value="Genomic_DNA"/>
</dbReference>
<evidence type="ECO:0000313" key="8">
    <source>
        <dbReference type="EMBL" id="TWU11120.1"/>
    </source>
</evidence>
<organism evidence="8 9">
    <name type="scientific">Allorhodopirellula heiligendammensis</name>
    <dbReference type="NCBI Taxonomy" id="2714739"/>
    <lineage>
        <taxon>Bacteria</taxon>
        <taxon>Pseudomonadati</taxon>
        <taxon>Planctomycetota</taxon>
        <taxon>Planctomycetia</taxon>
        <taxon>Pirellulales</taxon>
        <taxon>Pirellulaceae</taxon>
        <taxon>Allorhodopirellula</taxon>
    </lineage>
</organism>
<name>A0A5C6BGP2_9BACT</name>
<feature type="transmembrane region" description="Helical" evidence="6">
    <location>
        <begin position="153"/>
        <end position="172"/>
    </location>
</feature>
<evidence type="ECO:0000256" key="7">
    <source>
        <dbReference type="SAM" id="SignalP"/>
    </source>
</evidence>